<dbReference type="AlphaFoldDB" id="A0A6G0U1W2"/>
<proteinExistence type="predicted"/>
<gene>
    <name evidence="1" type="ORF">AGLY_003855</name>
</gene>
<evidence type="ECO:0000313" key="1">
    <source>
        <dbReference type="EMBL" id="KAE9541864.1"/>
    </source>
</evidence>
<evidence type="ECO:0000313" key="2">
    <source>
        <dbReference type="Proteomes" id="UP000475862"/>
    </source>
</evidence>
<reference evidence="1 2" key="1">
    <citation type="submission" date="2019-08" db="EMBL/GenBank/DDBJ databases">
        <title>The genome of the soybean aphid Biotype 1, its phylome, world population structure and adaptation to the North American continent.</title>
        <authorList>
            <person name="Giordano R."/>
            <person name="Donthu R.K."/>
            <person name="Hernandez A.G."/>
            <person name="Wright C.L."/>
            <person name="Zimin A.V."/>
        </authorList>
    </citation>
    <scope>NUCLEOTIDE SEQUENCE [LARGE SCALE GENOMIC DNA]</scope>
    <source>
        <tissue evidence="1">Whole aphids</tissue>
    </source>
</reference>
<dbReference type="EMBL" id="VYZN01000012">
    <property type="protein sequence ID" value="KAE9541864.1"/>
    <property type="molecule type" value="Genomic_DNA"/>
</dbReference>
<keyword evidence="2" id="KW-1185">Reference proteome</keyword>
<comment type="caution">
    <text evidence="1">The sequence shown here is derived from an EMBL/GenBank/DDBJ whole genome shotgun (WGS) entry which is preliminary data.</text>
</comment>
<protein>
    <submittedName>
        <fullName evidence="1">Uncharacterized protein</fullName>
    </submittedName>
</protein>
<name>A0A6G0U1W2_APHGL</name>
<accession>A0A6G0U1W2</accession>
<dbReference type="Proteomes" id="UP000475862">
    <property type="component" value="Unassembled WGS sequence"/>
</dbReference>
<organism evidence="1 2">
    <name type="scientific">Aphis glycines</name>
    <name type="common">Soybean aphid</name>
    <dbReference type="NCBI Taxonomy" id="307491"/>
    <lineage>
        <taxon>Eukaryota</taxon>
        <taxon>Metazoa</taxon>
        <taxon>Ecdysozoa</taxon>
        <taxon>Arthropoda</taxon>
        <taxon>Hexapoda</taxon>
        <taxon>Insecta</taxon>
        <taxon>Pterygota</taxon>
        <taxon>Neoptera</taxon>
        <taxon>Paraneoptera</taxon>
        <taxon>Hemiptera</taxon>
        <taxon>Sternorrhyncha</taxon>
        <taxon>Aphidomorpha</taxon>
        <taxon>Aphidoidea</taxon>
        <taxon>Aphididae</taxon>
        <taxon>Aphidini</taxon>
        <taxon>Aphis</taxon>
        <taxon>Aphis</taxon>
    </lineage>
</organism>
<sequence>MKKHIHDIWNLYSKVQLQGDALLYFESHYLCQYDLRDVLNIVIEAKNIATWNYLFLPESYRKKLSLEIRESKNDFKLSSIPQHLSNNCPLISLSDNVKYIYNKKLKQLNTSSFLETESISFLNDARIVSRNSLRHLSVEFDMLSFKTVAFPIHSSIRVRNVQPDAFKDSGFPLIQSSIHTLNILLRMLNNSNFYFDKQM</sequence>